<gene>
    <name evidence="2" type="ORF">L2A60_19705</name>
</gene>
<protein>
    <submittedName>
        <fullName evidence="2">Uncharacterized protein</fullName>
    </submittedName>
</protein>
<dbReference type="RefSeq" id="WP_235706180.1">
    <property type="nucleotide sequence ID" value="NZ_JAKGBZ010000096.1"/>
</dbReference>
<proteinExistence type="predicted"/>
<organism evidence="2 3">
    <name type="scientific">Acidiphilium iwatense</name>
    <dbReference type="NCBI Taxonomy" id="768198"/>
    <lineage>
        <taxon>Bacteria</taxon>
        <taxon>Pseudomonadati</taxon>
        <taxon>Pseudomonadota</taxon>
        <taxon>Alphaproteobacteria</taxon>
        <taxon>Acetobacterales</taxon>
        <taxon>Acidocellaceae</taxon>
        <taxon>Acidiphilium</taxon>
    </lineage>
</organism>
<evidence type="ECO:0000313" key="2">
    <source>
        <dbReference type="EMBL" id="MCF3948871.1"/>
    </source>
</evidence>
<comment type="caution">
    <text evidence="2">The sequence shown here is derived from an EMBL/GenBank/DDBJ whole genome shotgun (WGS) entry which is preliminary data.</text>
</comment>
<feature type="non-terminal residue" evidence="2">
    <location>
        <position position="71"/>
    </location>
</feature>
<evidence type="ECO:0000256" key="1">
    <source>
        <dbReference type="SAM" id="MobiDB-lite"/>
    </source>
</evidence>
<dbReference type="EMBL" id="JAKGBZ010000096">
    <property type="protein sequence ID" value="MCF3948871.1"/>
    <property type="molecule type" value="Genomic_DNA"/>
</dbReference>
<dbReference type="Proteomes" id="UP001521209">
    <property type="component" value="Unassembled WGS sequence"/>
</dbReference>
<name>A0ABS9E1I1_9PROT</name>
<reference evidence="2 3" key="1">
    <citation type="submission" date="2022-01" db="EMBL/GenBank/DDBJ databases">
        <authorList>
            <person name="Won M."/>
            <person name="Kim S.-J."/>
            <person name="Kwon S.-W."/>
        </authorList>
    </citation>
    <scope>NUCLEOTIDE SEQUENCE [LARGE SCALE GENOMIC DNA]</scope>
    <source>
        <strain evidence="2 3">KCTC 23505</strain>
    </source>
</reference>
<evidence type="ECO:0000313" key="3">
    <source>
        <dbReference type="Proteomes" id="UP001521209"/>
    </source>
</evidence>
<sequence length="71" mass="7851">MEQVLKPVPAKLSRAGPVVEVNDHFTKQRQVAPPLHLNDWSRNSSAGGDRAARHHADQMRAIGRTRMDVAA</sequence>
<feature type="region of interest" description="Disordered" evidence="1">
    <location>
        <begin position="31"/>
        <end position="55"/>
    </location>
</feature>
<accession>A0ABS9E1I1</accession>
<keyword evidence="3" id="KW-1185">Reference proteome</keyword>